<dbReference type="STRING" id="1423806.FD15_GL001882"/>
<dbReference type="EMBL" id="AYZF01000017">
    <property type="protein sequence ID" value="KRN05330.1"/>
    <property type="molecule type" value="Genomic_DNA"/>
</dbReference>
<dbReference type="SUPFAM" id="SSF46785">
    <property type="entry name" value="Winged helix' DNA-binding domain"/>
    <property type="match status" value="1"/>
</dbReference>
<sequence>MVLLAVKNEKQTTLTTICLKLDLANNTLTPVIKKLVAKKWLIKERSAKDSRCLVISLNKASLKTLEEIREKVGYVQHLFSQLTELPIDQLIKQHMTLNANLLELNQKMDSEDS</sequence>
<evidence type="ECO:0000313" key="5">
    <source>
        <dbReference type="EMBL" id="KRN05330.1"/>
    </source>
</evidence>
<keyword evidence="1" id="KW-0805">Transcription regulation</keyword>
<keyword evidence="6" id="KW-1185">Reference proteome</keyword>
<accession>A0A023CUB8</accession>
<name>A0A023CUB8_9LACO</name>
<reference evidence="5 6" key="1">
    <citation type="journal article" date="2015" name="Genome Announc.">
        <title>Expanding the biotechnology potential of lactobacilli through comparative genomics of 213 strains and associated genera.</title>
        <authorList>
            <person name="Sun Z."/>
            <person name="Harris H.M."/>
            <person name="McCann A."/>
            <person name="Guo C."/>
            <person name="Argimon S."/>
            <person name="Zhang W."/>
            <person name="Yang X."/>
            <person name="Jeffery I.B."/>
            <person name="Cooney J.C."/>
            <person name="Kagawa T.F."/>
            <person name="Liu W."/>
            <person name="Song Y."/>
            <person name="Salvetti E."/>
            <person name="Wrobel A."/>
            <person name="Rasinkangas P."/>
            <person name="Parkhill J."/>
            <person name="Rea M.C."/>
            <person name="O'Sullivan O."/>
            <person name="Ritari J."/>
            <person name="Douillard F.P."/>
            <person name="Paul Ross R."/>
            <person name="Yang R."/>
            <person name="Briner A.E."/>
            <person name="Felis G.E."/>
            <person name="de Vos W.M."/>
            <person name="Barrangou R."/>
            <person name="Klaenhammer T.R."/>
            <person name="Caufield P.W."/>
            <person name="Cui Y."/>
            <person name="Zhang H."/>
            <person name="O'Toole P.W."/>
        </authorList>
    </citation>
    <scope>NUCLEOTIDE SEQUENCE [LARGE SCALE GENOMIC DNA]</scope>
    <source>
        <strain evidence="5 6">DSM 21376</strain>
    </source>
</reference>
<dbReference type="InterPro" id="IPR055166">
    <property type="entry name" value="Transc_reg_Sar_Rot_HTH"/>
</dbReference>
<dbReference type="InterPro" id="IPR036388">
    <property type="entry name" value="WH-like_DNA-bd_sf"/>
</dbReference>
<gene>
    <name evidence="5" type="ORF">FD15_GL001882</name>
</gene>
<dbReference type="Proteomes" id="UP000050961">
    <property type="component" value="Unassembled WGS sequence"/>
</dbReference>
<dbReference type="AlphaFoldDB" id="A0A023CUB8"/>
<feature type="domain" description="Transcriptional regulator SarA/SarZ/Rot-like helix-turn-helix" evidence="4">
    <location>
        <begin position="2"/>
        <end position="68"/>
    </location>
</feature>
<evidence type="ECO:0000313" key="6">
    <source>
        <dbReference type="Proteomes" id="UP000050961"/>
    </source>
</evidence>
<evidence type="ECO:0000256" key="2">
    <source>
        <dbReference type="ARBA" id="ARBA00023125"/>
    </source>
</evidence>
<evidence type="ECO:0000256" key="3">
    <source>
        <dbReference type="ARBA" id="ARBA00023163"/>
    </source>
</evidence>
<dbReference type="InterPro" id="IPR036390">
    <property type="entry name" value="WH_DNA-bd_sf"/>
</dbReference>
<dbReference type="GO" id="GO:0003677">
    <property type="term" value="F:DNA binding"/>
    <property type="evidence" value="ECO:0007669"/>
    <property type="project" value="UniProtKB-KW"/>
</dbReference>
<organism evidence="5 6">
    <name type="scientific">Liquorilactobacillus sucicola DSM 21376 = JCM 15457</name>
    <dbReference type="NCBI Taxonomy" id="1423806"/>
    <lineage>
        <taxon>Bacteria</taxon>
        <taxon>Bacillati</taxon>
        <taxon>Bacillota</taxon>
        <taxon>Bacilli</taxon>
        <taxon>Lactobacillales</taxon>
        <taxon>Lactobacillaceae</taxon>
        <taxon>Liquorilactobacillus</taxon>
    </lineage>
</organism>
<proteinExistence type="predicted"/>
<evidence type="ECO:0000259" key="4">
    <source>
        <dbReference type="Pfam" id="PF22381"/>
    </source>
</evidence>
<dbReference type="Gene3D" id="1.10.10.10">
    <property type="entry name" value="Winged helix-like DNA-binding domain superfamily/Winged helix DNA-binding domain"/>
    <property type="match status" value="1"/>
</dbReference>
<keyword evidence="3" id="KW-0804">Transcription</keyword>
<dbReference type="PATRIC" id="fig|1423806.3.peg.1916"/>
<protein>
    <recommendedName>
        <fullName evidence="4">Transcriptional regulator SarA/SarZ/Rot-like helix-turn-helix domain-containing protein</fullName>
    </recommendedName>
</protein>
<dbReference type="Pfam" id="PF22381">
    <property type="entry name" value="Staph_reg_Sar_Rot"/>
    <property type="match status" value="1"/>
</dbReference>
<keyword evidence="2" id="KW-0238">DNA-binding</keyword>
<evidence type="ECO:0000256" key="1">
    <source>
        <dbReference type="ARBA" id="ARBA00023015"/>
    </source>
</evidence>
<comment type="caution">
    <text evidence="5">The sequence shown here is derived from an EMBL/GenBank/DDBJ whole genome shotgun (WGS) entry which is preliminary data.</text>
</comment>